<name>A0A4U1JH69_9BACT</name>
<dbReference type="AlphaFoldDB" id="A0A4U1JH69"/>
<evidence type="ECO:0000313" key="2">
    <source>
        <dbReference type="EMBL" id="TKD11912.1"/>
    </source>
</evidence>
<dbReference type="Pfam" id="PF01243">
    <property type="entry name" value="PNPOx_N"/>
    <property type="match status" value="1"/>
</dbReference>
<dbReference type="Proteomes" id="UP000309215">
    <property type="component" value="Unassembled WGS sequence"/>
</dbReference>
<evidence type="ECO:0000259" key="1">
    <source>
        <dbReference type="Pfam" id="PF01243"/>
    </source>
</evidence>
<protein>
    <submittedName>
        <fullName evidence="2">Pyridoxamine 5'-phosphate oxidase family protein</fullName>
    </submittedName>
</protein>
<comment type="caution">
    <text evidence="2">The sequence shown here is derived from an EMBL/GenBank/DDBJ whole genome shotgun (WGS) entry which is preliminary data.</text>
</comment>
<organism evidence="2 3">
    <name type="scientific">Polyangium fumosum</name>
    <dbReference type="NCBI Taxonomy" id="889272"/>
    <lineage>
        <taxon>Bacteria</taxon>
        <taxon>Pseudomonadati</taxon>
        <taxon>Myxococcota</taxon>
        <taxon>Polyangia</taxon>
        <taxon>Polyangiales</taxon>
        <taxon>Polyangiaceae</taxon>
        <taxon>Polyangium</taxon>
    </lineage>
</organism>
<sequence>MGKLYDSLDDELIEFIQRQHVFFVATAPLTGDGHVNLSPKGYDTLRVFGPRTLGYLDFAGSGVETIAHARENGRIVLLFCAFEGPPRILRIHGRAEAFEPDDPHFAALREPFGPPRVNERALLRIEATRIATSCGYGVPLYEFVGERTQLTDWGETKGAEGMRQYMEKKNMTSLDGLPGLHLGKPR</sequence>
<dbReference type="InterPro" id="IPR012349">
    <property type="entry name" value="Split_barrel_FMN-bd"/>
</dbReference>
<evidence type="ECO:0000313" key="3">
    <source>
        <dbReference type="Proteomes" id="UP000309215"/>
    </source>
</evidence>
<feature type="domain" description="Pyridoxamine 5'-phosphate oxidase N-terminal" evidence="1">
    <location>
        <begin position="8"/>
        <end position="134"/>
    </location>
</feature>
<keyword evidence="3" id="KW-1185">Reference proteome</keyword>
<gene>
    <name evidence="2" type="ORF">E8A74_07225</name>
</gene>
<dbReference type="EMBL" id="SSMQ01000005">
    <property type="protein sequence ID" value="TKD11912.1"/>
    <property type="molecule type" value="Genomic_DNA"/>
</dbReference>
<dbReference type="InterPro" id="IPR011576">
    <property type="entry name" value="Pyridox_Oxase_N"/>
</dbReference>
<accession>A0A4U1JH69</accession>
<proteinExistence type="predicted"/>
<dbReference type="Gene3D" id="2.30.110.10">
    <property type="entry name" value="Electron Transport, Fmn-binding Protein, Chain A"/>
    <property type="match status" value="1"/>
</dbReference>
<reference evidence="2 3" key="1">
    <citation type="submission" date="2019-04" db="EMBL/GenBank/DDBJ databases">
        <authorList>
            <person name="Li Y."/>
            <person name="Wang J."/>
        </authorList>
    </citation>
    <scope>NUCLEOTIDE SEQUENCE [LARGE SCALE GENOMIC DNA]</scope>
    <source>
        <strain evidence="2 3">DSM 14668</strain>
    </source>
</reference>
<dbReference type="SUPFAM" id="SSF50475">
    <property type="entry name" value="FMN-binding split barrel"/>
    <property type="match status" value="1"/>
</dbReference>
<dbReference type="OrthoDB" id="115989at2"/>
<dbReference type="PANTHER" id="PTHR39336:SF1">
    <property type="entry name" value="PYRIDOXAMINE PHOSPHATE OXIDASE FAMILY PROTEIN (AFU_ORTHOLOGUE AFUA_6G11440)"/>
    <property type="match status" value="1"/>
</dbReference>
<dbReference type="PANTHER" id="PTHR39336">
    <property type="entry name" value="PYRIDOXAMINE PHOSPHATE OXIDASE FAMILY PROTEIN (AFU_ORTHOLOGUE AFUA_6G11440)"/>
    <property type="match status" value="1"/>
</dbReference>
<dbReference type="RefSeq" id="WP_136928186.1">
    <property type="nucleotide sequence ID" value="NZ_SSMQ01000005.1"/>
</dbReference>